<proteinExistence type="inferred from homology"/>
<evidence type="ECO:0000256" key="2">
    <source>
        <dbReference type="ARBA" id="ARBA00008220"/>
    </source>
</evidence>
<evidence type="ECO:0000256" key="6">
    <source>
        <dbReference type="ARBA" id="ARBA00022970"/>
    </source>
</evidence>
<dbReference type="PIRSF" id="PIRSF006060">
    <property type="entry name" value="AA_transporter"/>
    <property type="match status" value="1"/>
</dbReference>
<keyword evidence="7 9" id="KW-1133">Transmembrane helix</keyword>
<dbReference type="PANTHER" id="PTHR42770:SF4">
    <property type="entry name" value="ARGININE_ORNITHINE ANTIPORTER-RELATED"/>
    <property type="match status" value="1"/>
</dbReference>
<feature type="transmembrane region" description="Helical" evidence="9">
    <location>
        <begin position="403"/>
        <end position="423"/>
    </location>
</feature>
<feature type="transmembrane region" description="Helical" evidence="9">
    <location>
        <begin position="102"/>
        <end position="127"/>
    </location>
</feature>
<keyword evidence="11" id="KW-1185">Reference proteome</keyword>
<feature type="transmembrane region" description="Helical" evidence="9">
    <location>
        <begin position="429"/>
        <end position="447"/>
    </location>
</feature>
<dbReference type="InterPro" id="IPR004754">
    <property type="entry name" value="Amino_acid_antiprt"/>
</dbReference>
<dbReference type="KEGG" id="spoa:EQM13_13980"/>
<reference evidence="11" key="1">
    <citation type="submission" date="2019-01" db="EMBL/GenBank/DDBJ databases">
        <title>Draft genomes of a novel of Sporanaerobacter strains.</title>
        <authorList>
            <person name="Ma S."/>
        </authorList>
    </citation>
    <scope>NUCLEOTIDE SEQUENCE [LARGE SCALE GENOMIC DNA]</scope>
    <source>
        <strain evidence="11">NJN-17</strain>
    </source>
</reference>
<feature type="transmembrane region" description="Helical" evidence="9">
    <location>
        <begin position="21"/>
        <end position="39"/>
    </location>
</feature>
<dbReference type="EMBL" id="CP035282">
    <property type="protein sequence ID" value="QAT62593.1"/>
    <property type="molecule type" value="Genomic_DNA"/>
</dbReference>
<feature type="transmembrane region" description="Helical" evidence="9">
    <location>
        <begin position="366"/>
        <end position="391"/>
    </location>
</feature>
<dbReference type="Proteomes" id="UP000287969">
    <property type="component" value="Chromosome"/>
</dbReference>
<evidence type="ECO:0000256" key="8">
    <source>
        <dbReference type="ARBA" id="ARBA00023136"/>
    </source>
</evidence>
<dbReference type="PANTHER" id="PTHR42770">
    <property type="entry name" value="AMINO ACID TRANSPORTER-RELATED"/>
    <property type="match status" value="1"/>
</dbReference>
<feature type="transmembrane region" description="Helical" evidence="9">
    <location>
        <begin position="133"/>
        <end position="153"/>
    </location>
</feature>
<keyword evidence="4" id="KW-1003">Cell membrane</keyword>
<keyword evidence="3" id="KW-0813">Transport</keyword>
<keyword evidence="8 9" id="KW-0472">Membrane</keyword>
<sequence>MSSSQDSQQKNIGNKQLNLGRLIAIIVGSTIGSGIFSLSGDFAAKGASQGAVLIAWAICGVGMISLSLSFQELALRKPELTGGIYTYAEKGFGGYVGFNSAWGYWVSALLCNVSYATLLFAAIGYFFPVFGEGNNLISIVCASAFIWFINYLCLRGTKEAATVNIVVTFSKILPIFIFILAVIFVRAFDFGIFKQNFWGDGSMPVIEQIKATMVTTVWSFIGIEGAVAISGRAKKSSDIGKATVGGFLGIFIIYVLISVLSMGIMPRAELAELGNPSLAFIFEKAVGTWGAVLINLGVIISLVGATLGWTIIASEMPYVLGVNGKFDKVFAKENKKNAPANALFLTNGVIEMFLIITFFNASTYQIFYALSTSMILVPYLLSALYLLKICITGEAFEKSKSKNHAGVTIVALIATIYAVWLIYAGGMDYLLITSVLYAPGTIVYYRNRKKRNQIPFENNYEKVICGILVILAVISLVLIGKGTIKPF</sequence>
<evidence type="ECO:0000256" key="1">
    <source>
        <dbReference type="ARBA" id="ARBA00004651"/>
    </source>
</evidence>
<feature type="transmembrane region" description="Helical" evidence="9">
    <location>
        <begin position="51"/>
        <end position="70"/>
    </location>
</feature>
<evidence type="ECO:0000256" key="4">
    <source>
        <dbReference type="ARBA" id="ARBA00022475"/>
    </source>
</evidence>
<dbReference type="GO" id="GO:0022857">
    <property type="term" value="F:transmembrane transporter activity"/>
    <property type="evidence" value="ECO:0007669"/>
    <property type="project" value="InterPro"/>
</dbReference>
<dbReference type="GO" id="GO:0005886">
    <property type="term" value="C:plasma membrane"/>
    <property type="evidence" value="ECO:0007669"/>
    <property type="project" value="UniProtKB-SubCell"/>
</dbReference>
<organism evidence="10 11">
    <name type="scientific">Acidilutibacter cellobiosedens</name>
    <dbReference type="NCBI Taxonomy" id="2507161"/>
    <lineage>
        <taxon>Bacteria</taxon>
        <taxon>Bacillati</taxon>
        <taxon>Bacillota</taxon>
        <taxon>Tissierellia</taxon>
        <taxon>Tissierellales</taxon>
        <taxon>Acidilutibacteraceae</taxon>
        <taxon>Acidilutibacter</taxon>
    </lineage>
</organism>
<evidence type="ECO:0000256" key="3">
    <source>
        <dbReference type="ARBA" id="ARBA00022448"/>
    </source>
</evidence>
<feature type="transmembrane region" description="Helical" evidence="9">
    <location>
        <begin position="342"/>
        <end position="360"/>
    </location>
</feature>
<evidence type="ECO:0000313" key="10">
    <source>
        <dbReference type="EMBL" id="QAT62593.1"/>
    </source>
</evidence>
<dbReference type="NCBIfam" id="TIGR00905">
    <property type="entry name" value="2A0302"/>
    <property type="match status" value="1"/>
</dbReference>
<dbReference type="RefSeq" id="WP_128753024.1">
    <property type="nucleotide sequence ID" value="NZ_CP035282.1"/>
</dbReference>
<feature type="transmembrane region" description="Helical" evidence="9">
    <location>
        <begin position="459"/>
        <end position="479"/>
    </location>
</feature>
<evidence type="ECO:0000256" key="9">
    <source>
        <dbReference type="SAM" id="Phobius"/>
    </source>
</evidence>
<gene>
    <name evidence="10" type="ORF">EQM13_13980</name>
</gene>
<evidence type="ECO:0000256" key="5">
    <source>
        <dbReference type="ARBA" id="ARBA00022692"/>
    </source>
</evidence>
<feature type="transmembrane region" description="Helical" evidence="9">
    <location>
        <begin position="165"/>
        <end position="188"/>
    </location>
</feature>
<comment type="similarity">
    <text evidence="2">Belongs to the amino acid-polyamine-organocation (APC) superfamily. Basic amino acid/polyamine antiporter (APA) (TC 2.A.3.2) family.</text>
</comment>
<dbReference type="Pfam" id="PF13520">
    <property type="entry name" value="AA_permease_2"/>
    <property type="match status" value="1"/>
</dbReference>
<dbReference type="InterPro" id="IPR002293">
    <property type="entry name" value="AA/rel_permease1"/>
</dbReference>
<accession>A0A410QEV0</accession>
<keyword evidence="5 9" id="KW-0812">Transmembrane</keyword>
<dbReference type="InterPro" id="IPR050367">
    <property type="entry name" value="APC_superfamily"/>
</dbReference>
<keyword evidence="6" id="KW-0029">Amino-acid transport</keyword>
<protein>
    <submittedName>
        <fullName evidence="10">Amino acid permease</fullName>
    </submittedName>
</protein>
<comment type="subcellular location">
    <subcellularLocation>
        <location evidence="1">Cell membrane</location>
        <topology evidence="1">Multi-pass membrane protein</topology>
    </subcellularLocation>
</comment>
<dbReference type="AlphaFoldDB" id="A0A410QEV0"/>
<dbReference type="Gene3D" id="1.20.1740.10">
    <property type="entry name" value="Amino acid/polyamine transporter I"/>
    <property type="match status" value="1"/>
</dbReference>
<feature type="transmembrane region" description="Helical" evidence="9">
    <location>
        <begin position="208"/>
        <end position="230"/>
    </location>
</feature>
<name>A0A410QEV0_9FIRM</name>
<dbReference type="GO" id="GO:0006865">
    <property type="term" value="P:amino acid transport"/>
    <property type="evidence" value="ECO:0007669"/>
    <property type="project" value="UniProtKB-KW"/>
</dbReference>
<feature type="transmembrane region" description="Helical" evidence="9">
    <location>
        <begin position="286"/>
        <end position="312"/>
    </location>
</feature>
<evidence type="ECO:0000313" key="11">
    <source>
        <dbReference type="Proteomes" id="UP000287969"/>
    </source>
</evidence>
<dbReference type="OrthoDB" id="9762947at2"/>
<evidence type="ECO:0000256" key="7">
    <source>
        <dbReference type="ARBA" id="ARBA00022989"/>
    </source>
</evidence>
<feature type="transmembrane region" description="Helical" evidence="9">
    <location>
        <begin position="242"/>
        <end position="266"/>
    </location>
</feature>